<keyword evidence="2" id="KW-0732">Signal</keyword>
<keyword evidence="1" id="KW-1133">Transmembrane helix</keyword>
<reference evidence="3 4" key="1">
    <citation type="submission" date="2017-10" db="EMBL/GenBank/DDBJ databases">
        <title>Draft genome sequences of strains TRE 1, TRE 9, TRE H and TRI 7, isolated from tamarins, belonging to four potential novel Bifidobacterium species.</title>
        <authorList>
            <person name="Mattarelli P."/>
            <person name="Modesto M."/>
            <person name="Puglisi E."/>
            <person name="Morelli L."/>
            <person name="Spezio C."/>
            <person name="Bonetti A."/>
            <person name="Sandri C."/>
        </authorList>
    </citation>
    <scope>NUCLEOTIDE SEQUENCE [LARGE SCALE GENOMIC DNA]</scope>
    <source>
        <strain evidence="4">TRI7</strain>
    </source>
</reference>
<feature type="transmembrane region" description="Helical" evidence="1">
    <location>
        <begin position="297"/>
        <end position="321"/>
    </location>
</feature>
<name>A0A2M9HHD4_9BIFI</name>
<evidence type="ECO:0008006" key="5">
    <source>
        <dbReference type="Google" id="ProtNLM"/>
    </source>
</evidence>
<dbReference type="OrthoDB" id="3226862at2"/>
<evidence type="ECO:0000256" key="2">
    <source>
        <dbReference type="SAM" id="SignalP"/>
    </source>
</evidence>
<proteinExistence type="predicted"/>
<dbReference type="Proteomes" id="UP000231451">
    <property type="component" value="Unassembled WGS sequence"/>
</dbReference>
<dbReference type="AlphaFoldDB" id="A0A2M9HHD4"/>
<feature type="signal peptide" evidence="2">
    <location>
        <begin position="1"/>
        <end position="21"/>
    </location>
</feature>
<feature type="transmembrane region" description="Helical" evidence="1">
    <location>
        <begin position="349"/>
        <end position="370"/>
    </location>
</feature>
<keyword evidence="4" id="KW-1185">Reference proteome</keyword>
<evidence type="ECO:0000256" key="1">
    <source>
        <dbReference type="SAM" id="Phobius"/>
    </source>
</evidence>
<evidence type="ECO:0000313" key="4">
    <source>
        <dbReference type="Proteomes" id="UP000231451"/>
    </source>
</evidence>
<dbReference type="RefSeq" id="WP_100512092.1">
    <property type="nucleotide sequence ID" value="NZ_PEBK01000001.1"/>
</dbReference>
<feature type="transmembrane region" description="Helical" evidence="1">
    <location>
        <begin position="251"/>
        <end position="271"/>
    </location>
</feature>
<gene>
    <name evidence="3" type="ORF">CSQ87_01555</name>
</gene>
<feature type="chain" id="PRO_5039341557" description="ABC transporter permease" evidence="2">
    <location>
        <begin position="22"/>
        <end position="451"/>
    </location>
</feature>
<organism evidence="3 4">
    <name type="scientific">Bifidobacterium simiarum</name>
    <dbReference type="NCBI Taxonomy" id="2045441"/>
    <lineage>
        <taxon>Bacteria</taxon>
        <taxon>Bacillati</taxon>
        <taxon>Actinomycetota</taxon>
        <taxon>Actinomycetes</taxon>
        <taxon>Bifidobacteriales</taxon>
        <taxon>Bifidobacteriaceae</taxon>
        <taxon>Bifidobacterium</taxon>
    </lineage>
</organism>
<accession>A0A2M9HHD4</accession>
<protein>
    <recommendedName>
        <fullName evidence="5">ABC transporter permease</fullName>
    </recommendedName>
</protein>
<dbReference type="EMBL" id="PEBK01000001">
    <property type="protein sequence ID" value="PJM76225.1"/>
    <property type="molecule type" value="Genomic_DNA"/>
</dbReference>
<feature type="transmembrane region" description="Helical" evidence="1">
    <location>
        <begin position="382"/>
        <end position="404"/>
    </location>
</feature>
<evidence type="ECO:0000313" key="3">
    <source>
        <dbReference type="EMBL" id="PJM76225.1"/>
    </source>
</evidence>
<keyword evidence="1" id="KW-0812">Transmembrane</keyword>
<keyword evidence="1" id="KW-0472">Membrane</keyword>
<comment type="caution">
    <text evidence="3">The sequence shown here is derived from an EMBL/GenBank/DDBJ whole genome shotgun (WGS) entry which is preliminary data.</text>
</comment>
<sequence>MNLTVFLAEMRKIWRPLPVLAMLVCASLFTLQAAGQASMFTHNALTSANSLGNAADNDFIANMVERYGPTLDRQTKQGLAGELNRQKRMFADGLATIPQARAANVGDYDSFNRYMEGRFGSGRVTVTIDDDGNDVYADPLLQTVNADRAMSRTLSHITFLRQVLDRTSGADRHSRDMATLELRIMLSRSVIDRFGGGEPTGSYDDQGRPLNGSPELAQLPATITQRVDTVYGHTERYGYLGSDVVDLVTNIVTLLFIAAPICSLIMALPLMTRDRQRRMLALQYASRTGRHVVRNQLAAISATTLITSAGVCLMLAIAATWPIRAFMSCPVISVMTIQLVWFDLDLRSYLIAATAVAMLFSLAVVMLVTFLTRRTSGMIAMLLRAVPATVACVAPTAMLLAPALFLLSGPLNRWVPLPGNEPMLFGLVLTAAGVLWVTAIIRLRHREPDGV</sequence>
<feature type="transmembrane region" description="Helical" evidence="1">
    <location>
        <begin position="424"/>
        <end position="443"/>
    </location>
</feature>